<accession>A0A1V9Z985</accession>
<protein>
    <recommendedName>
        <fullName evidence="4">Aldehyde dehydrogenase</fullName>
    </recommendedName>
</protein>
<dbReference type="GO" id="GO:0006081">
    <property type="term" value="P:aldehyde metabolic process"/>
    <property type="evidence" value="ECO:0007669"/>
    <property type="project" value="InterPro"/>
</dbReference>
<gene>
    <name evidence="7" type="ORF">THRCLA_08147</name>
</gene>
<comment type="similarity">
    <text evidence="1 4">Belongs to the aldehyde dehydrogenase family.</text>
</comment>
<proteinExistence type="inferred from homology"/>
<dbReference type="InterPro" id="IPR016161">
    <property type="entry name" value="Ald_DH/histidinol_DH"/>
</dbReference>
<feature type="active site" evidence="5">
    <location>
        <position position="252"/>
    </location>
</feature>
<dbReference type="Gene3D" id="3.40.309.10">
    <property type="entry name" value="Aldehyde Dehydrogenase, Chain A, domain 2"/>
    <property type="match status" value="1"/>
</dbReference>
<dbReference type="AlphaFoldDB" id="A0A1V9Z985"/>
<dbReference type="InterPro" id="IPR016162">
    <property type="entry name" value="Ald_DH_N"/>
</dbReference>
<evidence type="ECO:0000313" key="7">
    <source>
        <dbReference type="EMBL" id="OQR94568.1"/>
    </source>
</evidence>
<feature type="active site" evidence="5">
    <location>
        <position position="218"/>
    </location>
</feature>
<reference evidence="7 8" key="1">
    <citation type="journal article" date="2014" name="Genome Biol. Evol.">
        <title>The secreted proteins of Achlya hypogyna and Thraustotheca clavata identify the ancestral oomycete secretome and reveal gene acquisitions by horizontal gene transfer.</title>
        <authorList>
            <person name="Misner I."/>
            <person name="Blouin N."/>
            <person name="Leonard G."/>
            <person name="Richards T.A."/>
            <person name="Lane C.E."/>
        </authorList>
    </citation>
    <scope>NUCLEOTIDE SEQUENCE [LARGE SCALE GENOMIC DNA]</scope>
    <source>
        <strain evidence="7 8">ATCC 34112</strain>
    </source>
</reference>
<dbReference type="Pfam" id="PF00171">
    <property type="entry name" value="Aldedh"/>
    <property type="match status" value="1"/>
</dbReference>
<dbReference type="PANTHER" id="PTHR43570">
    <property type="entry name" value="ALDEHYDE DEHYDROGENASE"/>
    <property type="match status" value="1"/>
</dbReference>
<dbReference type="GO" id="GO:0005737">
    <property type="term" value="C:cytoplasm"/>
    <property type="evidence" value="ECO:0007669"/>
    <property type="project" value="TreeGrafter"/>
</dbReference>
<dbReference type="Gene3D" id="3.40.605.10">
    <property type="entry name" value="Aldehyde Dehydrogenase, Chain A, domain 1"/>
    <property type="match status" value="1"/>
</dbReference>
<dbReference type="SUPFAM" id="SSF53720">
    <property type="entry name" value="ALDH-like"/>
    <property type="match status" value="1"/>
</dbReference>
<evidence type="ECO:0000313" key="8">
    <source>
        <dbReference type="Proteomes" id="UP000243217"/>
    </source>
</evidence>
<keyword evidence="3" id="KW-0520">NAD</keyword>
<dbReference type="InterPro" id="IPR015590">
    <property type="entry name" value="Aldehyde_DH_dom"/>
</dbReference>
<name>A0A1V9Z985_9STRA</name>
<evidence type="ECO:0000256" key="5">
    <source>
        <dbReference type="PIRSR" id="PIRSR036492-1"/>
    </source>
</evidence>
<evidence type="ECO:0000256" key="3">
    <source>
        <dbReference type="ARBA" id="ARBA00023027"/>
    </source>
</evidence>
<evidence type="ECO:0000256" key="4">
    <source>
        <dbReference type="PIRNR" id="PIRNR036492"/>
    </source>
</evidence>
<keyword evidence="8" id="KW-1185">Reference proteome</keyword>
<dbReference type="InterPro" id="IPR012394">
    <property type="entry name" value="Aldehyde_DH_NAD(P)"/>
</dbReference>
<dbReference type="GO" id="GO:0004029">
    <property type="term" value="F:aldehyde dehydrogenase (NAD+) activity"/>
    <property type="evidence" value="ECO:0007669"/>
    <property type="project" value="TreeGrafter"/>
</dbReference>
<dbReference type="EMBL" id="JNBS01002177">
    <property type="protein sequence ID" value="OQR94568.1"/>
    <property type="molecule type" value="Genomic_DNA"/>
</dbReference>
<dbReference type="PANTHER" id="PTHR43570:SF16">
    <property type="entry name" value="ALDEHYDE DEHYDROGENASE TYPE III, ISOFORM Q"/>
    <property type="match status" value="1"/>
</dbReference>
<dbReference type="PIRSF" id="PIRSF036492">
    <property type="entry name" value="ALDH"/>
    <property type="match status" value="1"/>
</dbReference>
<sequence>MGRGTPLEQIEEDVKALRRSFESGKTKSMQERKKVLQQIRTMIVEGEAELTAALQLDMHKPPFEAFLTELGMILADIQTHLDYIDEWTTPKSTWTSIACLPGRSFTVMEPYGVACIFGTWNYPVYVTILPLIGAISAGNTALIRLAADGSVDETNAVLAKLLDKYVDKDFVRYAKGGLDVSKKVLALKYDVIFCTGGQVIGKAVARAAAENLTPIILELGGKTPTIVDKTANIEVAARRIAWGAFINCGQTCVRPDHVYVSSKIGDAFVEALKNAIISMFTETPETSDDYARVANNQQLFKMKAMIEKEKSFVFHGGQSNVTSRFVAPTLFNYKNDLKAFEESAAMQDEIFGPLLPIVYFDDDINSVVAAINRRPKPLSLYVFSTNEATIDLCLNSTSSGSVCINDCVMQMGNHHLPFGGVGNSGLGSYHGKHSFNAFSHEKAVLRKYYWLDLPQRYMPYTDQNKKILRLATTPIARVHVRRAFTLFAVLALAWLLRRPKVYECLVVLLGKK</sequence>
<keyword evidence="2 4" id="KW-0560">Oxidoreductase</keyword>
<evidence type="ECO:0000256" key="1">
    <source>
        <dbReference type="ARBA" id="ARBA00009986"/>
    </source>
</evidence>
<dbReference type="OrthoDB" id="440325at2759"/>
<dbReference type="CDD" id="cd07087">
    <property type="entry name" value="ALDH_F3-13-14_CALDH-like"/>
    <property type="match status" value="1"/>
</dbReference>
<feature type="domain" description="Aldehyde dehydrogenase" evidence="6">
    <location>
        <begin position="8"/>
        <end position="444"/>
    </location>
</feature>
<organism evidence="7 8">
    <name type="scientific">Thraustotheca clavata</name>
    <dbReference type="NCBI Taxonomy" id="74557"/>
    <lineage>
        <taxon>Eukaryota</taxon>
        <taxon>Sar</taxon>
        <taxon>Stramenopiles</taxon>
        <taxon>Oomycota</taxon>
        <taxon>Saprolegniomycetes</taxon>
        <taxon>Saprolegniales</taxon>
        <taxon>Achlyaceae</taxon>
        <taxon>Thraustotheca</taxon>
    </lineage>
</organism>
<dbReference type="InterPro" id="IPR016163">
    <property type="entry name" value="Ald_DH_C"/>
</dbReference>
<comment type="caution">
    <text evidence="7">The sequence shown here is derived from an EMBL/GenBank/DDBJ whole genome shotgun (WGS) entry which is preliminary data.</text>
</comment>
<dbReference type="FunFam" id="3.40.605.10:FF:000004">
    <property type="entry name" value="Aldehyde dehydrogenase"/>
    <property type="match status" value="1"/>
</dbReference>
<dbReference type="Proteomes" id="UP000243217">
    <property type="component" value="Unassembled WGS sequence"/>
</dbReference>
<dbReference type="STRING" id="74557.A0A1V9Z985"/>
<evidence type="ECO:0000256" key="2">
    <source>
        <dbReference type="ARBA" id="ARBA00023002"/>
    </source>
</evidence>
<evidence type="ECO:0000259" key="6">
    <source>
        <dbReference type="Pfam" id="PF00171"/>
    </source>
</evidence>
<dbReference type="FunFam" id="3.40.309.10:FF:000003">
    <property type="entry name" value="Aldehyde dehydrogenase"/>
    <property type="match status" value="1"/>
</dbReference>